<evidence type="ECO:0000259" key="7">
    <source>
        <dbReference type="PROSITE" id="PS51387"/>
    </source>
</evidence>
<evidence type="ECO:0000256" key="5">
    <source>
        <dbReference type="ARBA" id="ARBA00023002"/>
    </source>
</evidence>
<name>A0A1V8SMQ8_9PEZI</name>
<dbReference type="InterPro" id="IPR050416">
    <property type="entry name" value="FAD-linked_Oxidoreductase"/>
</dbReference>
<accession>A0A1V8SMQ8</accession>
<dbReference type="InterPro" id="IPR036318">
    <property type="entry name" value="FAD-bd_PCMH-like_sf"/>
</dbReference>
<dbReference type="GO" id="GO:0071949">
    <property type="term" value="F:FAD binding"/>
    <property type="evidence" value="ECO:0007669"/>
    <property type="project" value="InterPro"/>
</dbReference>
<evidence type="ECO:0000256" key="2">
    <source>
        <dbReference type="ARBA" id="ARBA00005466"/>
    </source>
</evidence>
<dbReference type="STRING" id="1507870.A0A1V8SMQ8"/>
<comment type="cofactor">
    <cofactor evidence="1">
        <name>FAD</name>
        <dbReference type="ChEBI" id="CHEBI:57692"/>
    </cofactor>
</comment>
<organism evidence="8 9">
    <name type="scientific">Cryoendolithus antarcticus</name>
    <dbReference type="NCBI Taxonomy" id="1507870"/>
    <lineage>
        <taxon>Eukaryota</taxon>
        <taxon>Fungi</taxon>
        <taxon>Dikarya</taxon>
        <taxon>Ascomycota</taxon>
        <taxon>Pezizomycotina</taxon>
        <taxon>Dothideomycetes</taxon>
        <taxon>Dothideomycetidae</taxon>
        <taxon>Cladosporiales</taxon>
        <taxon>Cladosporiaceae</taxon>
        <taxon>Cryoendolithus</taxon>
    </lineage>
</organism>
<sequence>MFSLQTLASGLLAASLCVPVAAAPPFFNPFVRHNLAATLGPQLSSGAALYTKSDSDFAKHDERWTQWNAPTFSAVVEPASEKDVVATIQYATSNGIPFFAQGGGHGYSGTLSIIQNAIMIKLQTNFGSALYNAHDKSVSVGGGAKYSVLAEAAYAAGRELTVGSCPCVGAVGGALSGGHGRLQGKHGLGLDALKSMRVILANGTALDVSAENNVDLWWGMRGAGQNYGVVVSATFNTFPETPGAMHYDGELILDGTQLEEVFEILNEMVPTWPAGLAFDVLFAAFPGSLNPVIVLSMIYAGPKREAAKYTHRFAALKGSLMFSEHMYTWADLPFKAAGGSIAASCGTTKLRSTYSNNVRTFDPKVQRDAWNKYGEFLQAYPNANGTGVLWEIFGTQRVTEIPANASSYAFRDRVTMIGLLQFDYTDPSILPGIEAYGKAWRQQSIENSGWDDDKLYVYPNYARGDEPLDSLFGYEHWRIEKLRQLKKEYDPTDAFRGYHDVWSHPGKDHHGHSERGDLK</sequence>
<proteinExistence type="inferred from homology"/>
<dbReference type="InterPro" id="IPR016166">
    <property type="entry name" value="FAD-bd_PCMH"/>
</dbReference>
<evidence type="ECO:0000256" key="4">
    <source>
        <dbReference type="ARBA" id="ARBA00022827"/>
    </source>
</evidence>
<dbReference type="OrthoDB" id="9996127at2759"/>
<evidence type="ECO:0000256" key="6">
    <source>
        <dbReference type="SAM" id="SignalP"/>
    </source>
</evidence>
<dbReference type="SUPFAM" id="SSF56176">
    <property type="entry name" value="FAD-binding/transporter-associated domain-like"/>
    <property type="match status" value="1"/>
</dbReference>
<feature type="chain" id="PRO_5012731959" description="FAD-binding PCMH-type domain-containing protein" evidence="6">
    <location>
        <begin position="23"/>
        <end position="519"/>
    </location>
</feature>
<evidence type="ECO:0000313" key="8">
    <source>
        <dbReference type="EMBL" id="OQO00364.1"/>
    </source>
</evidence>
<feature type="domain" description="FAD-binding PCMH-type" evidence="7">
    <location>
        <begin position="68"/>
        <end position="240"/>
    </location>
</feature>
<dbReference type="PANTHER" id="PTHR42973">
    <property type="entry name" value="BINDING OXIDOREDUCTASE, PUTATIVE (AFU_ORTHOLOGUE AFUA_1G17690)-RELATED"/>
    <property type="match status" value="1"/>
</dbReference>
<protein>
    <recommendedName>
        <fullName evidence="7">FAD-binding PCMH-type domain-containing protein</fullName>
    </recommendedName>
</protein>
<dbReference type="AlphaFoldDB" id="A0A1V8SMQ8"/>
<keyword evidence="6" id="KW-0732">Signal</keyword>
<keyword evidence="5" id="KW-0560">Oxidoreductase</keyword>
<dbReference type="Proteomes" id="UP000192596">
    <property type="component" value="Unassembled WGS sequence"/>
</dbReference>
<keyword evidence="4" id="KW-0274">FAD</keyword>
<dbReference type="InterPro" id="IPR016169">
    <property type="entry name" value="FAD-bd_PCMH_sub2"/>
</dbReference>
<dbReference type="InterPro" id="IPR006094">
    <property type="entry name" value="Oxid_FAD_bind_N"/>
</dbReference>
<dbReference type="PROSITE" id="PS51387">
    <property type="entry name" value="FAD_PCMH"/>
    <property type="match status" value="1"/>
</dbReference>
<dbReference type="Pfam" id="PF01565">
    <property type="entry name" value="FAD_binding_4"/>
    <property type="match status" value="1"/>
</dbReference>
<dbReference type="Gene3D" id="3.30.465.10">
    <property type="match status" value="1"/>
</dbReference>
<gene>
    <name evidence="8" type="ORF">B0A48_13711</name>
</gene>
<feature type="signal peptide" evidence="6">
    <location>
        <begin position="1"/>
        <end position="22"/>
    </location>
</feature>
<dbReference type="PANTHER" id="PTHR42973:SF39">
    <property type="entry name" value="FAD-BINDING PCMH-TYPE DOMAIN-CONTAINING PROTEIN"/>
    <property type="match status" value="1"/>
</dbReference>
<comment type="similarity">
    <text evidence="2">Belongs to the oxygen-dependent FAD-linked oxidoreductase family.</text>
</comment>
<dbReference type="Gene3D" id="3.40.462.20">
    <property type="match status" value="1"/>
</dbReference>
<dbReference type="GO" id="GO:0016491">
    <property type="term" value="F:oxidoreductase activity"/>
    <property type="evidence" value="ECO:0007669"/>
    <property type="project" value="UniProtKB-KW"/>
</dbReference>
<dbReference type="EMBL" id="NAJO01000035">
    <property type="protein sequence ID" value="OQO00364.1"/>
    <property type="molecule type" value="Genomic_DNA"/>
</dbReference>
<keyword evidence="3" id="KW-0285">Flavoprotein</keyword>
<evidence type="ECO:0000313" key="9">
    <source>
        <dbReference type="Proteomes" id="UP000192596"/>
    </source>
</evidence>
<keyword evidence="9" id="KW-1185">Reference proteome</keyword>
<reference evidence="9" key="1">
    <citation type="submission" date="2017-03" db="EMBL/GenBank/DDBJ databases">
        <title>Genomes of endolithic fungi from Antarctica.</title>
        <authorList>
            <person name="Coleine C."/>
            <person name="Masonjones S."/>
            <person name="Stajich J.E."/>
        </authorList>
    </citation>
    <scope>NUCLEOTIDE SEQUENCE [LARGE SCALE GENOMIC DNA]</scope>
    <source>
        <strain evidence="9">CCFEE 5527</strain>
    </source>
</reference>
<evidence type="ECO:0000256" key="3">
    <source>
        <dbReference type="ARBA" id="ARBA00022630"/>
    </source>
</evidence>
<dbReference type="InParanoid" id="A0A1V8SMQ8"/>
<evidence type="ECO:0000256" key="1">
    <source>
        <dbReference type="ARBA" id="ARBA00001974"/>
    </source>
</evidence>
<comment type="caution">
    <text evidence="8">The sequence shown here is derived from an EMBL/GenBank/DDBJ whole genome shotgun (WGS) entry which is preliminary data.</text>
</comment>